<sequence length="162" mass="18915">MSTFNKTLSLLQDLIKQSGGKPIHFGNETYCFSRQSEVTPEQLTLFEQQYNVQLPEDFKNFLLTLGACTLFEDERGFSYQFYHPEQWESYAKEVFEGTGVYLFPHILLVCYPTVGHQAGFVLGEKDQFGIFYSDIPPEYWEEDTELVPFSQWLEEEIEMCKG</sequence>
<reference evidence="3" key="1">
    <citation type="submission" date="2017-06" db="EMBL/GenBank/DDBJ databases">
        <title>Capnocytophaga spp. assemblies.</title>
        <authorList>
            <person name="Gulvik C.A."/>
        </authorList>
    </citation>
    <scope>NUCLEOTIDE SEQUENCE [LARGE SCALE GENOMIC DNA]</scope>
    <source>
        <strain evidence="3">H1496</strain>
    </source>
</reference>
<gene>
    <name evidence="2" type="ORF">CGC50_05085</name>
</gene>
<dbReference type="EMBL" id="CP022386">
    <property type="protein sequence ID" value="ATA86593.1"/>
    <property type="molecule type" value="Genomic_DNA"/>
</dbReference>
<organism evidence="2 3">
    <name type="scientific">Capnocytophaga gingivalis</name>
    <dbReference type="NCBI Taxonomy" id="1017"/>
    <lineage>
        <taxon>Bacteria</taxon>
        <taxon>Pseudomonadati</taxon>
        <taxon>Bacteroidota</taxon>
        <taxon>Flavobacteriia</taxon>
        <taxon>Flavobacteriales</taxon>
        <taxon>Flavobacteriaceae</taxon>
        <taxon>Capnocytophaga</taxon>
    </lineage>
</organism>
<evidence type="ECO:0000313" key="2">
    <source>
        <dbReference type="EMBL" id="ATA86593.1"/>
    </source>
</evidence>
<protein>
    <submittedName>
        <fullName evidence="2">SMI1/KNR4 family protein</fullName>
    </submittedName>
</protein>
<dbReference type="RefSeq" id="WP_002669172.1">
    <property type="nucleotide sequence ID" value="NZ_CP022386.1"/>
</dbReference>
<dbReference type="KEGG" id="cgh:CGC50_05085"/>
<dbReference type="GeneID" id="84807937"/>
<dbReference type="Pfam" id="PF09346">
    <property type="entry name" value="SMI1_KNR4"/>
    <property type="match status" value="1"/>
</dbReference>
<dbReference type="InterPro" id="IPR037883">
    <property type="entry name" value="Knr4/Smi1-like_sf"/>
</dbReference>
<evidence type="ECO:0000259" key="1">
    <source>
        <dbReference type="SMART" id="SM00860"/>
    </source>
</evidence>
<dbReference type="AlphaFoldDB" id="A0A250FND5"/>
<dbReference type="InterPro" id="IPR018958">
    <property type="entry name" value="Knr4/Smi1-like_dom"/>
</dbReference>
<name>A0A250FND5_9FLAO</name>
<dbReference type="SUPFAM" id="SSF160631">
    <property type="entry name" value="SMI1/KNR4-like"/>
    <property type="match status" value="1"/>
</dbReference>
<dbReference type="SMART" id="SM00860">
    <property type="entry name" value="SMI1_KNR4"/>
    <property type="match status" value="1"/>
</dbReference>
<feature type="domain" description="Knr4/Smi1-like" evidence="1">
    <location>
        <begin position="37"/>
        <end position="155"/>
    </location>
</feature>
<evidence type="ECO:0000313" key="3">
    <source>
        <dbReference type="Proteomes" id="UP000217250"/>
    </source>
</evidence>
<dbReference type="Proteomes" id="UP000217250">
    <property type="component" value="Chromosome"/>
</dbReference>
<accession>A0A250FND5</accession>
<proteinExistence type="predicted"/>
<dbReference type="OrthoDB" id="6424941at2"/>
<dbReference type="Gene3D" id="3.40.1580.10">
    <property type="entry name" value="SMI1/KNR4-like"/>
    <property type="match status" value="1"/>
</dbReference>